<comment type="caution">
    <text evidence="9">The sequence shown here is derived from an EMBL/GenBank/DDBJ whole genome shotgun (WGS) entry which is preliminary data.</text>
</comment>
<keyword evidence="2" id="KW-0964">Secreted</keyword>
<evidence type="ECO:0000256" key="5">
    <source>
        <dbReference type="ARBA" id="ARBA00023157"/>
    </source>
</evidence>
<dbReference type="InterPro" id="IPR036772">
    <property type="entry name" value="SRCR-like_dom_sf"/>
</dbReference>
<evidence type="ECO:0000256" key="6">
    <source>
        <dbReference type="ARBA" id="ARBA00023180"/>
    </source>
</evidence>
<dbReference type="SMART" id="SM00202">
    <property type="entry name" value="SR"/>
    <property type="match status" value="1"/>
</dbReference>
<feature type="disulfide bond" evidence="7">
    <location>
        <begin position="191"/>
        <end position="201"/>
    </location>
</feature>
<evidence type="ECO:0000256" key="1">
    <source>
        <dbReference type="ARBA" id="ARBA00004613"/>
    </source>
</evidence>
<gene>
    <name evidence="9" type="ORF">WMY93_015136</name>
</gene>
<dbReference type="PRINTS" id="PR00258">
    <property type="entry name" value="SPERACTRCPTR"/>
</dbReference>
<dbReference type="InterPro" id="IPR001190">
    <property type="entry name" value="SRCR"/>
</dbReference>
<keyword evidence="10" id="KW-1185">Reference proteome</keyword>
<evidence type="ECO:0000256" key="7">
    <source>
        <dbReference type="PROSITE-ProRule" id="PRU00196"/>
    </source>
</evidence>
<dbReference type="PROSITE" id="PS00420">
    <property type="entry name" value="SRCR_1"/>
    <property type="match status" value="1"/>
</dbReference>
<dbReference type="Pfam" id="PF00530">
    <property type="entry name" value="SRCR"/>
    <property type="match status" value="1"/>
</dbReference>
<dbReference type="Proteomes" id="UP001460270">
    <property type="component" value="Unassembled WGS sequence"/>
</dbReference>
<keyword evidence="4" id="KW-0677">Repeat</keyword>
<evidence type="ECO:0000259" key="8">
    <source>
        <dbReference type="PROSITE" id="PS50287"/>
    </source>
</evidence>
<evidence type="ECO:0000313" key="10">
    <source>
        <dbReference type="Proteomes" id="UP001460270"/>
    </source>
</evidence>
<dbReference type="GO" id="GO:0005886">
    <property type="term" value="C:plasma membrane"/>
    <property type="evidence" value="ECO:0007669"/>
    <property type="project" value="TreeGrafter"/>
</dbReference>
<dbReference type="GO" id="GO:0004252">
    <property type="term" value="F:serine-type endopeptidase activity"/>
    <property type="evidence" value="ECO:0007669"/>
    <property type="project" value="TreeGrafter"/>
</dbReference>
<comment type="subcellular location">
    <subcellularLocation>
        <location evidence="1">Secreted</location>
    </subcellularLocation>
</comment>
<evidence type="ECO:0000256" key="4">
    <source>
        <dbReference type="ARBA" id="ARBA00022737"/>
    </source>
</evidence>
<sequence length="236" mass="25259">MIVSPVEAAVLSCSFGTYLPEFVSPTPQKGAVFRVLVNETLLINITARASTSTMSELVFSGPSRMTKSGSGGQYVLSWSPVESEEGQTHSVCFSAQALYNNTTYSSELRCIMVLVGKDILELRLVNGPTNCSGRVEIFVAGLWGTVCGYNWDLQDAQVVCRQLGCGTAYSAPIRAIFGQGTGPIWMNSVACTGSETELTQCGHLDFGIYNCVHGDDAGVICKGKVRVQVNLLSCTD</sequence>
<evidence type="ECO:0000256" key="3">
    <source>
        <dbReference type="ARBA" id="ARBA00022729"/>
    </source>
</evidence>
<keyword evidence="5 7" id="KW-1015">Disulfide bond</keyword>
<proteinExistence type="predicted"/>
<dbReference type="FunFam" id="3.10.250.10:FF:000006">
    <property type="entry name" value="neurotrypsin isoform X2"/>
    <property type="match status" value="1"/>
</dbReference>
<dbReference type="PANTHER" id="PTHR48071:SF15">
    <property type="entry name" value="SRCR DOMAIN-CONTAINING PROTEIN"/>
    <property type="match status" value="1"/>
</dbReference>
<dbReference type="PANTHER" id="PTHR48071">
    <property type="entry name" value="SRCR DOMAIN-CONTAINING PROTEIN"/>
    <property type="match status" value="1"/>
</dbReference>
<name>A0AAW0P966_9GOBI</name>
<evidence type="ECO:0000313" key="9">
    <source>
        <dbReference type="EMBL" id="KAK7910452.1"/>
    </source>
</evidence>
<keyword evidence="3" id="KW-0732">Signal</keyword>
<dbReference type="EMBL" id="JBBPFD010000010">
    <property type="protein sequence ID" value="KAK7910452.1"/>
    <property type="molecule type" value="Genomic_DNA"/>
</dbReference>
<keyword evidence="6" id="KW-0325">Glycoprotein</keyword>
<protein>
    <recommendedName>
        <fullName evidence="8">SRCR domain-containing protein</fullName>
    </recommendedName>
</protein>
<accession>A0AAW0P966</accession>
<feature type="disulfide bond" evidence="7">
    <location>
        <begin position="160"/>
        <end position="221"/>
    </location>
</feature>
<feature type="disulfide bond" evidence="7">
    <location>
        <begin position="147"/>
        <end position="211"/>
    </location>
</feature>
<dbReference type="GO" id="GO:0005615">
    <property type="term" value="C:extracellular space"/>
    <property type="evidence" value="ECO:0007669"/>
    <property type="project" value="TreeGrafter"/>
</dbReference>
<dbReference type="Gene3D" id="3.10.250.10">
    <property type="entry name" value="SRCR-like domain"/>
    <property type="match status" value="1"/>
</dbReference>
<evidence type="ECO:0000256" key="2">
    <source>
        <dbReference type="ARBA" id="ARBA00022525"/>
    </source>
</evidence>
<organism evidence="9 10">
    <name type="scientific">Mugilogobius chulae</name>
    <name type="common">yellowstripe goby</name>
    <dbReference type="NCBI Taxonomy" id="88201"/>
    <lineage>
        <taxon>Eukaryota</taxon>
        <taxon>Metazoa</taxon>
        <taxon>Chordata</taxon>
        <taxon>Craniata</taxon>
        <taxon>Vertebrata</taxon>
        <taxon>Euteleostomi</taxon>
        <taxon>Actinopterygii</taxon>
        <taxon>Neopterygii</taxon>
        <taxon>Teleostei</taxon>
        <taxon>Neoteleostei</taxon>
        <taxon>Acanthomorphata</taxon>
        <taxon>Gobiaria</taxon>
        <taxon>Gobiiformes</taxon>
        <taxon>Gobioidei</taxon>
        <taxon>Gobiidae</taxon>
        <taxon>Gobionellinae</taxon>
        <taxon>Mugilogobius</taxon>
    </lineage>
</organism>
<reference evidence="10" key="1">
    <citation type="submission" date="2024-04" db="EMBL/GenBank/DDBJ databases">
        <title>Salinicola lusitanus LLJ914,a marine bacterium isolated from the Okinawa Trough.</title>
        <authorList>
            <person name="Li J."/>
        </authorList>
    </citation>
    <scope>NUCLEOTIDE SEQUENCE [LARGE SCALE GENOMIC DNA]</scope>
</reference>
<dbReference type="GO" id="GO:0031638">
    <property type="term" value="P:zymogen activation"/>
    <property type="evidence" value="ECO:0007669"/>
    <property type="project" value="TreeGrafter"/>
</dbReference>
<dbReference type="AlphaFoldDB" id="A0AAW0P966"/>
<dbReference type="SUPFAM" id="SSF56487">
    <property type="entry name" value="SRCR-like"/>
    <property type="match status" value="1"/>
</dbReference>
<dbReference type="PROSITE" id="PS50287">
    <property type="entry name" value="SRCR_2"/>
    <property type="match status" value="1"/>
</dbReference>
<feature type="domain" description="SRCR" evidence="8">
    <location>
        <begin position="122"/>
        <end position="222"/>
    </location>
</feature>